<reference evidence="1 2" key="1">
    <citation type="journal article" date="2017" name="PLoS Biol.">
        <title>The sea cucumber genome provides insights into morphological evolution and visceral regeneration.</title>
        <authorList>
            <person name="Zhang X."/>
            <person name="Sun L."/>
            <person name="Yuan J."/>
            <person name="Sun Y."/>
            <person name="Gao Y."/>
            <person name="Zhang L."/>
            <person name="Li S."/>
            <person name="Dai H."/>
            <person name="Hamel J.F."/>
            <person name="Liu C."/>
            <person name="Yu Y."/>
            <person name="Liu S."/>
            <person name="Lin W."/>
            <person name="Guo K."/>
            <person name="Jin S."/>
            <person name="Xu P."/>
            <person name="Storey K.B."/>
            <person name="Huan P."/>
            <person name="Zhang T."/>
            <person name="Zhou Y."/>
            <person name="Zhang J."/>
            <person name="Lin C."/>
            <person name="Li X."/>
            <person name="Xing L."/>
            <person name="Huo D."/>
            <person name="Sun M."/>
            <person name="Wang L."/>
            <person name="Mercier A."/>
            <person name="Li F."/>
            <person name="Yang H."/>
            <person name="Xiang J."/>
        </authorList>
    </citation>
    <scope>NUCLEOTIDE SEQUENCE [LARGE SCALE GENOMIC DNA]</scope>
    <source>
        <strain evidence="1">Shaxun</strain>
        <tissue evidence="1">Muscle</tissue>
    </source>
</reference>
<dbReference type="Proteomes" id="UP000230750">
    <property type="component" value="Unassembled WGS sequence"/>
</dbReference>
<name>A0A2G8L8N7_STIJA</name>
<evidence type="ECO:0000313" key="2">
    <source>
        <dbReference type="Proteomes" id="UP000230750"/>
    </source>
</evidence>
<proteinExistence type="predicted"/>
<comment type="caution">
    <text evidence="1">The sequence shown here is derived from an EMBL/GenBank/DDBJ whole genome shotgun (WGS) entry which is preliminary data.</text>
</comment>
<sequence>MITIDSLEIHGDFPIVQSSNFPYIYKRLVFHGVKLAEKEQFKAVIRTFQQMKITIEFHNSKVPERLSEDELQDIGYFEVLRKHESDTFERLSEDGEWTKITTATSQV</sequence>
<gene>
    <name evidence="1" type="ORF">BSL78_06472</name>
</gene>
<accession>A0A2G8L8N7</accession>
<dbReference type="EMBL" id="MRZV01000169">
    <property type="protein sequence ID" value="PIK56616.1"/>
    <property type="molecule type" value="Genomic_DNA"/>
</dbReference>
<organism evidence="1 2">
    <name type="scientific">Stichopus japonicus</name>
    <name type="common">Sea cucumber</name>
    <dbReference type="NCBI Taxonomy" id="307972"/>
    <lineage>
        <taxon>Eukaryota</taxon>
        <taxon>Metazoa</taxon>
        <taxon>Echinodermata</taxon>
        <taxon>Eleutherozoa</taxon>
        <taxon>Echinozoa</taxon>
        <taxon>Holothuroidea</taxon>
        <taxon>Aspidochirotacea</taxon>
        <taxon>Aspidochirotida</taxon>
        <taxon>Stichopodidae</taxon>
        <taxon>Apostichopus</taxon>
    </lineage>
</organism>
<keyword evidence="2" id="KW-1185">Reference proteome</keyword>
<dbReference type="AlphaFoldDB" id="A0A2G8L8N7"/>
<protein>
    <submittedName>
        <fullName evidence="1">Uncharacterized protein</fullName>
    </submittedName>
</protein>
<evidence type="ECO:0000313" key="1">
    <source>
        <dbReference type="EMBL" id="PIK56616.1"/>
    </source>
</evidence>